<sequence length="621" mass="66029">MSIRNKVAAILTVLLLIVMGTAILVVNLQTSRLLRQQADEQMRLLRQAEHQQAKSVFQSLNIGTRTSVEMGEMEVFADLLKELGTVHNVAEVGLASATGAVDYSSLQGNIGRSFDAELMRQARAATLGNAEFMHEAGDRLTLLHASILEPKCLECHFDNKAGDLAGVLYLHYDLSELHQVGKQVEQSRAAGVRQSFTTMALTGVLGILLASLAIFFILGVLVRRPLVAVEKMFDNMAAGRFDGRLNMKSNDEIGHIGRTIDRFADFLQQDVLVSLQKLAAGDLSFDIQPRDQEDSLRVALKKVSTDLNDVLEQVRQGASQIAAGSAQISDTSQSLSDGATSSASSLEQISASMNELASQTRGSADNASQASQLAGQAQKAADRGSDQMQQMITAMSDINESGQNISKIIKVIDEIAFQTNLLALNAAVEAARAGQHGKGFAVVAEEVRNLAARSAKAAQETAALIENSVAKAEHGASIADRTAAAFSEIVREIQKVNDLVAEIAASSNEQAQGIAQINEGVARIDEVTQQNTSSAEESAAAAQELSSQAAQLEGLLTNFKLKNLSSRPSLAPPARSRALSAAAKARPVARPAAPAPSTEQWGGGPAAPPRIALDDDEFGKF</sequence>
<dbReference type="AlphaFoldDB" id="A0A1G7AMI5"/>
<dbReference type="PRINTS" id="PR00260">
    <property type="entry name" value="CHEMTRNSDUCR"/>
</dbReference>
<keyword evidence="6" id="KW-1133">Transmembrane helix</keyword>
<dbReference type="GO" id="GO:0007165">
    <property type="term" value="P:signal transduction"/>
    <property type="evidence" value="ECO:0007669"/>
    <property type="project" value="UniProtKB-KW"/>
</dbReference>
<dbReference type="InterPro" id="IPR004090">
    <property type="entry name" value="Chemotax_Me-accpt_rcpt"/>
</dbReference>
<keyword evidence="2" id="KW-0488">Methylation</keyword>
<evidence type="ECO:0000256" key="6">
    <source>
        <dbReference type="SAM" id="Phobius"/>
    </source>
</evidence>
<feature type="compositionally biased region" description="Low complexity" evidence="5">
    <location>
        <begin position="325"/>
        <end position="352"/>
    </location>
</feature>
<comment type="subcellular location">
    <subcellularLocation>
        <location evidence="1">Membrane</location>
    </subcellularLocation>
</comment>
<feature type="region of interest" description="Disordered" evidence="5">
    <location>
        <begin position="566"/>
        <end position="621"/>
    </location>
</feature>
<keyword evidence="10" id="KW-1185">Reference proteome</keyword>
<gene>
    <name evidence="9" type="ORF">SAMN05661003_104124</name>
</gene>
<dbReference type="Proteomes" id="UP000243205">
    <property type="component" value="Unassembled WGS sequence"/>
</dbReference>
<dbReference type="EMBL" id="FNAQ01000004">
    <property type="protein sequence ID" value="SDE16069.1"/>
    <property type="molecule type" value="Genomic_DNA"/>
</dbReference>
<dbReference type="CDD" id="cd06225">
    <property type="entry name" value="HAMP"/>
    <property type="match status" value="1"/>
</dbReference>
<dbReference type="SMART" id="SM00304">
    <property type="entry name" value="HAMP"/>
    <property type="match status" value="2"/>
</dbReference>
<dbReference type="STRING" id="57664.SAMN05661003_104124"/>
<feature type="domain" description="HAMP" evidence="8">
    <location>
        <begin position="220"/>
        <end position="272"/>
    </location>
</feature>
<feature type="compositionally biased region" description="Polar residues" evidence="5">
    <location>
        <begin position="353"/>
        <end position="366"/>
    </location>
</feature>
<organism evidence="9 10">
    <name type="scientific">Desulfuromonas thiophila</name>
    <dbReference type="NCBI Taxonomy" id="57664"/>
    <lineage>
        <taxon>Bacteria</taxon>
        <taxon>Pseudomonadati</taxon>
        <taxon>Thermodesulfobacteriota</taxon>
        <taxon>Desulfuromonadia</taxon>
        <taxon>Desulfuromonadales</taxon>
        <taxon>Desulfuromonadaceae</taxon>
        <taxon>Desulfuromonas</taxon>
    </lineage>
</organism>
<dbReference type="PANTHER" id="PTHR43531:SF14">
    <property type="entry name" value="METHYL-ACCEPTING CHEMOTAXIS PROTEIN I-RELATED"/>
    <property type="match status" value="1"/>
</dbReference>
<feature type="domain" description="Methyl-accepting transducer" evidence="7">
    <location>
        <begin position="317"/>
        <end position="546"/>
    </location>
</feature>
<keyword evidence="4" id="KW-0807">Transducer</keyword>
<proteinExistence type="inferred from homology"/>
<dbReference type="RefSeq" id="WP_245691362.1">
    <property type="nucleotide sequence ID" value="NZ_FNAQ01000004.1"/>
</dbReference>
<evidence type="ECO:0000259" key="7">
    <source>
        <dbReference type="PROSITE" id="PS50111"/>
    </source>
</evidence>
<dbReference type="FunFam" id="1.10.287.950:FF:000001">
    <property type="entry name" value="Methyl-accepting chemotaxis sensory transducer"/>
    <property type="match status" value="1"/>
</dbReference>
<evidence type="ECO:0000256" key="2">
    <source>
        <dbReference type="ARBA" id="ARBA00022481"/>
    </source>
</evidence>
<dbReference type="PROSITE" id="PS50111">
    <property type="entry name" value="CHEMOTAXIS_TRANSDUC_2"/>
    <property type="match status" value="1"/>
</dbReference>
<evidence type="ECO:0000313" key="9">
    <source>
        <dbReference type="EMBL" id="SDE16069.1"/>
    </source>
</evidence>
<feature type="transmembrane region" description="Helical" evidence="6">
    <location>
        <begin position="199"/>
        <end position="222"/>
    </location>
</feature>
<dbReference type="InterPro" id="IPR003660">
    <property type="entry name" value="HAMP_dom"/>
</dbReference>
<protein>
    <submittedName>
        <fullName evidence="9">Methyl-accepting chemotaxis protein</fullName>
    </submittedName>
</protein>
<dbReference type="SUPFAM" id="SSF58104">
    <property type="entry name" value="Methyl-accepting chemotaxis protein (MCP) signaling domain"/>
    <property type="match status" value="1"/>
</dbReference>
<dbReference type="CDD" id="cd11386">
    <property type="entry name" value="MCP_signal"/>
    <property type="match status" value="1"/>
</dbReference>
<reference evidence="10" key="1">
    <citation type="submission" date="2016-10" db="EMBL/GenBank/DDBJ databases">
        <authorList>
            <person name="Varghese N."/>
            <person name="Submissions S."/>
        </authorList>
    </citation>
    <scope>NUCLEOTIDE SEQUENCE [LARGE SCALE GENOMIC DNA]</scope>
    <source>
        <strain evidence="10">DSM 8987</strain>
    </source>
</reference>
<dbReference type="SMART" id="SM00283">
    <property type="entry name" value="MA"/>
    <property type="match status" value="1"/>
</dbReference>
<evidence type="ECO:0000313" key="10">
    <source>
        <dbReference type="Proteomes" id="UP000243205"/>
    </source>
</evidence>
<dbReference type="Pfam" id="PF00015">
    <property type="entry name" value="MCPsignal"/>
    <property type="match status" value="1"/>
</dbReference>
<keyword evidence="6" id="KW-0472">Membrane</keyword>
<evidence type="ECO:0000256" key="1">
    <source>
        <dbReference type="ARBA" id="ARBA00004370"/>
    </source>
</evidence>
<evidence type="ECO:0000256" key="4">
    <source>
        <dbReference type="PROSITE-ProRule" id="PRU00284"/>
    </source>
</evidence>
<name>A0A1G7AMI5_9BACT</name>
<evidence type="ECO:0000259" key="8">
    <source>
        <dbReference type="PROSITE" id="PS50885"/>
    </source>
</evidence>
<dbReference type="GO" id="GO:0006935">
    <property type="term" value="P:chemotaxis"/>
    <property type="evidence" value="ECO:0007669"/>
    <property type="project" value="InterPro"/>
</dbReference>
<dbReference type="PROSITE" id="PS50885">
    <property type="entry name" value="HAMP"/>
    <property type="match status" value="1"/>
</dbReference>
<accession>A0A1G7AMI5</accession>
<feature type="compositionally biased region" description="Low complexity" evidence="5">
    <location>
        <begin position="367"/>
        <end position="379"/>
    </location>
</feature>
<dbReference type="InterPro" id="IPR004089">
    <property type="entry name" value="MCPsignal_dom"/>
</dbReference>
<dbReference type="Pfam" id="PF00672">
    <property type="entry name" value="HAMP"/>
    <property type="match status" value="1"/>
</dbReference>
<feature type="region of interest" description="Disordered" evidence="5">
    <location>
        <begin position="325"/>
        <end position="387"/>
    </location>
</feature>
<dbReference type="PANTHER" id="PTHR43531">
    <property type="entry name" value="PROTEIN ICFG"/>
    <property type="match status" value="1"/>
</dbReference>
<dbReference type="Gene3D" id="6.10.340.10">
    <property type="match status" value="1"/>
</dbReference>
<dbReference type="Gene3D" id="1.10.287.950">
    <property type="entry name" value="Methyl-accepting chemotaxis protein"/>
    <property type="match status" value="1"/>
</dbReference>
<dbReference type="Gene3D" id="3.30.450.290">
    <property type="match status" value="1"/>
</dbReference>
<dbReference type="GO" id="GO:0005886">
    <property type="term" value="C:plasma membrane"/>
    <property type="evidence" value="ECO:0007669"/>
    <property type="project" value="TreeGrafter"/>
</dbReference>
<dbReference type="GO" id="GO:0004888">
    <property type="term" value="F:transmembrane signaling receptor activity"/>
    <property type="evidence" value="ECO:0007669"/>
    <property type="project" value="InterPro"/>
</dbReference>
<feature type="compositionally biased region" description="Low complexity" evidence="5">
    <location>
        <begin position="566"/>
        <end position="597"/>
    </location>
</feature>
<keyword evidence="6" id="KW-0812">Transmembrane</keyword>
<evidence type="ECO:0000256" key="3">
    <source>
        <dbReference type="ARBA" id="ARBA00029447"/>
    </source>
</evidence>
<evidence type="ECO:0000256" key="5">
    <source>
        <dbReference type="SAM" id="MobiDB-lite"/>
    </source>
</evidence>
<dbReference type="InterPro" id="IPR051310">
    <property type="entry name" value="MCP_chemotaxis"/>
</dbReference>
<comment type="similarity">
    <text evidence="3">Belongs to the methyl-accepting chemotaxis (MCP) protein family.</text>
</comment>